<keyword evidence="1" id="KW-0129">CBS domain</keyword>
<dbReference type="eggNOG" id="COG5001">
    <property type="taxonomic scope" value="Bacteria"/>
</dbReference>
<reference evidence="8" key="1">
    <citation type="journal article" date="2010" name="PLoS ONE">
        <title>The complete genome sequence of Cupriavidus metallidurans strain CH34, a master survivalist in harsh and anthropogenic environments.</title>
        <authorList>
            <person name="Janssen P.J."/>
            <person name="Van Houdt R."/>
            <person name="Moors H."/>
            <person name="Monsieurs P."/>
            <person name="Morin N."/>
            <person name="Michaux A."/>
            <person name="Benotmane M.A."/>
            <person name="Leys N."/>
            <person name="Vallaeys T."/>
            <person name="Lapidus A."/>
            <person name="Monchy S."/>
            <person name="Medigue C."/>
            <person name="Taghavi S."/>
            <person name="McCorkle S."/>
            <person name="Dunn J."/>
            <person name="van der Lelie D."/>
            <person name="Mergeay M."/>
        </authorList>
    </citation>
    <scope>NUCLEOTIDE SEQUENCE [LARGE SCALE GENOMIC DNA]</scope>
    <source>
        <strain evidence="8">ATCC 43123 / DSM 2839 / NBRC 102507 / CH34</strain>
    </source>
</reference>
<evidence type="ECO:0000256" key="1">
    <source>
        <dbReference type="PROSITE-ProRule" id="PRU00703"/>
    </source>
</evidence>
<dbReference type="InterPro" id="IPR000160">
    <property type="entry name" value="GGDEF_dom"/>
</dbReference>
<dbReference type="PROSITE" id="PS50887">
    <property type="entry name" value="GGDEF"/>
    <property type="match status" value="1"/>
</dbReference>
<dbReference type="CDD" id="cd01949">
    <property type="entry name" value="GGDEF"/>
    <property type="match status" value="1"/>
</dbReference>
<dbReference type="NCBIfam" id="TIGR00254">
    <property type="entry name" value="GGDEF"/>
    <property type="match status" value="1"/>
</dbReference>
<dbReference type="KEGG" id="rme:Rmet_5660"/>
<dbReference type="InterPro" id="IPR001610">
    <property type="entry name" value="PAC"/>
</dbReference>
<feature type="domain" description="CBS" evidence="6">
    <location>
        <begin position="14"/>
        <end position="69"/>
    </location>
</feature>
<dbReference type="SMART" id="SM00052">
    <property type="entry name" value="EAL"/>
    <property type="match status" value="1"/>
</dbReference>
<feature type="domain" description="GGDEF" evidence="5">
    <location>
        <begin position="436"/>
        <end position="569"/>
    </location>
</feature>
<dbReference type="Gene3D" id="3.30.70.270">
    <property type="match status" value="1"/>
</dbReference>
<dbReference type="RefSeq" id="WP_011520064.1">
    <property type="nucleotide sequence ID" value="NC_007974.2"/>
</dbReference>
<dbReference type="HOGENOM" id="CLU_000445_70_39_4"/>
<dbReference type="Pfam" id="PF13426">
    <property type="entry name" value="PAS_9"/>
    <property type="match status" value="1"/>
</dbReference>
<dbReference type="SMART" id="SM00116">
    <property type="entry name" value="CBS"/>
    <property type="match status" value="3"/>
</dbReference>
<evidence type="ECO:0000259" key="4">
    <source>
        <dbReference type="PROSITE" id="PS50883"/>
    </source>
</evidence>
<organism evidence="7 8">
    <name type="scientific">Cupriavidus metallidurans (strain ATCC 43123 / DSM 2839 / NBRC 102507 / CH34)</name>
    <name type="common">Ralstonia metallidurans</name>
    <dbReference type="NCBI Taxonomy" id="266264"/>
    <lineage>
        <taxon>Bacteria</taxon>
        <taxon>Pseudomonadati</taxon>
        <taxon>Pseudomonadota</taxon>
        <taxon>Betaproteobacteria</taxon>
        <taxon>Burkholderiales</taxon>
        <taxon>Burkholderiaceae</taxon>
        <taxon>Cupriavidus</taxon>
    </lineage>
</organism>
<dbReference type="Pfam" id="PF00563">
    <property type="entry name" value="EAL"/>
    <property type="match status" value="1"/>
</dbReference>
<dbReference type="InterPro" id="IPR052155">
    <property type="entry name" value="Biofilm_reg_signaling"/>
</dbReference>
<dbReference type="Proteomes" id="UP000002429">
    <property type="component" value="Plasmid megaplasmid"/>
</dbReference>
<dbReference type="PROSITE" id="PS50112">
    <property type="entry name" value="PAS"/>
    <property type="match status" value="1"/>
</dbReference>
<gene>
    <name evidence="7" type="ordered locus">Rmet_5660</name>
</gene>
<feature type="domain" description="PAS" evidence="2">
    <location>
        <begin position="285"/>
        <end position="325"/>
    </location>
</feature>
<name>Q1LBF7_CUPMC</name>
<dbReference type="InterPro" id="IPR035965">
    <property type="entry name" value="PAS-like_dom_sf"/>
</dbReference>
<dbReference type="FunFam" id="3.30.70.270:FF:000001">
    <property type="entry name" value="Diguanylate cyclase domain protein"/>
    <property type="match status" value="1"/>
</dbReference>
<dbReference type="Gene3D" id="3.30.450.20">
    <property type="entry name" value="PAS domain"/>
    <property type="match status" value="1"/>
</dbReference>
<dbReference type="Gene3D" id="3.10.580.10">
    <property type="entry name" value="CBS-domain"/>
    <property type="match status" value="2"/>
</dbReference>
<dbReference type="Pfam" id="PF00571">
    <property type="entry name" value="CBS"/>
    <property type="match status" value="4"/>
</dbReference>
<dbReference type="InterPro" id="IPR029787">
    <property type="entry name" value="Nucleotide_cyclase"/>
</dbReference>
<keyword evidence="7" id="KW-0614">Plasmid</keyword>
<dbReference type="AlphaFoldDB" id="Q1LBF7"/>
<dbReference type="SUPFAM" id="SSF141868">
    <property type="entry name" value="EAL domain-like"/>
    <property type="match status" value="1"/>
</dbReference>
<dbReference type="CDD" id="cd00130">
    <property type="entry name" value="PAS"/>
    <property type="match status" value="1"/>
</dbReference>
<dbReference type="InterPro" id="IPR001633">
    <property type="entry name" value="EAL_dom"/>
</dbReference>
<evidence type="ECO:0008006" key="9">
    <source>
        <dbReference type="Google" id="ProtNLM"/>
    </source>
</evidence>
<sequence length="839" mass="92869">MPQHTLDLEIDHLISRSILECGPRTSVSEVVAMMAQRSCSSIVVVDQGQVVGIWTERDALALGEMGDALSRPIAELMSYPVLALDCRTRLGDAALYFKSKGIRHCLVVDDSGRPLGMLSQTDLVMNQGAEYFLRLRPIHSVKVPPPVIVDPEEKLAAVMRVMRSGGLSAVVVRFPGDEYGILTERDVVRLAAANALGGIVSDHASRHLHSLAHSNSLYSARKFLSDNRLRHVGVLDAQGELTGLLSLSDILCGIEHEYVHELRTALHERDEALRRSNYHLRLADRVFESTLDGVMVTDLNGVIEQVNPAFTQLTGYTLDEAIGRTPRMLSSGRQGPSFYQEMWSQLRAQGHWKGEIWNRRKNGELYLEHLSVSSICNQAGECTHYAAIFSDITHRRIAEERLNHLAMHDPLTDLPNRTLFSERLKQAIIRARRASRRVGVLFLDLDRFKMINDTMGHGTGDDALRVIAMRLKHAVRESDTVARLGGDEFTIVVEEIEDIRHVAHIAQVLLDVVGQPIDAAGRSVFVTPSIGISIYPDDGTDQQQLLMQADRAMYEAKQEGKNTFRFFATQMTSSAMESMALECELRRALTRREFRLHYQPIYDLGSGRIVSVEALLRWQHPTRGLLSPGAFIDVAEESALVVPIGAWVLREACRQGAAWLRSGFEFGRMSVNLSARQIRHEHFLHDVSDVLSDAGMQPEHLQLELVESMAMTGNGVTELVLGELARRGVGLAIDDFGTGYSSFTYLQTLPVDTVKVDRSFLTAVIERERDGAILRAIVAMARALGLTVVAEGVENIAQLQFLREIGCDRAQGFLLARPGPAEALTALGNAAHPLIASGA</sequence>
<proteinExistence type="predicted"/>
<dbReference type="InterPro" id="IPR000700">
    <property type="entry name" value="PAS-assoc_C"/>
</dbReference>
<accession>Q1LBF7</accession>
<dbReference type="InterPro" id="IPR000014">
    <property type="entry name" value="PAS"/>
</dbReference>
<dbReference type="InterPro" id="IPR000644">
    <property type="entry name" value="CBS_dom"/>
</dbReference>
<dbReference type="PROSITE" id="PS50883">
    <property type="entry name" value="EAL"/>
    <property type="match status" value="1"/>
</dbReference>
<dbReference type="SUPFAM" id="SSF55785">
    <property type="entry name" value="PYP-like sensor domain (PAS domain)"/>
    <property type="match status" value="1"/>
</dbReference>
<dbReference type="CDD" id="cd01948">
    <property type="entry name" value="EAL"/>
    <property type="match status" value="1"/>
</dbReference>
<dbReference type="SUPFAM" id="SSF54631">
    <property type="entry name" value="CBS-domain pair"/>
    <property type="match status" value="2"/>
</dbReference>
<dbReference type="SMART" id="SM00091">
    <property type="entry name" value="PAS"/>
    <property type="match status" value="1"/>
</dbReference>
<dbReference type="PROSITE" id="PS50113">
    <property type="entry name" value="PAC"/>
    <property type="match status" value="1"/>
</dbReference>
<keyword evidence="8" id="KW-1185">Reference proteome</keyword>
<dbReference type="PANTHER" id="PTHR44757:SF2">
    <property type="entry name" value="BIOFILM ARCHITECTURE MAINTENANCE PROTEIN MBAA"/>
    <property type="match status" value="1"/>
</dbReference>
<evidence type="ECO:0000313" key="8">
    <source>
        <dbReference type="Proteomes" id="UP000002429"/>
    </source>
</evidence>
<evidence type="ECO:0000259" key="3">
    <source>
        <dbReference type="PROSITE" id="PS50113"/>
    </source>
</evidence>
<dbReference type="EMBL" id="CP000353">
    <property type="protein sequence ID" value="ABF12519.1"/>
    <property type="molecule type" value="Genomic_DNA"/>
</dbReference>
<dbReference type="SMART" id="SM00267">
    <property type="entry name" value="GGDEF"/>
    <property type="match status" value="1"/>
</dbReference>
<dbReference type="InterPro" id="IPR043128">
    <property type="entry name" value="Rev_trsase/Diguanyl_cyclase"/>
</dbReference>
<dbReference type="InterPro" id="IPR035919">
    <property type="entry name" value="EAL_sf"/>
</dbReference>
<feature type="domain" description="EAL" evidence="4">
    <location>
        <begin position="578"/>
        <end position="832"/>
    </location>
</feature>
<protein>
    <recommendedName>
        <fullName evidence="9">EAL domain-containing protein</fullName>
    </recommendedName>
</protein>
<dbReference type="Gene3D" id="3.20.20.450">
    <property type="entry name" value="EAL domain"/>
    <property type="match status" value="1"/>
</dbReference>
<dbReference type="PANTHER" id="PTHR44757">
    <property type="entry name" value="DIGUANYLATE CYCLASE DGCP"/>
    <property type="match status" value="1"/>
</dbReference>
<dbReference type="InterPro" id="IPR046342">
    <property type="entry name" value="CBS_dom_sf"/>
</dbReference>
<evidence type="ECO:0000259" key="2">
    <source>
        <dbReference type="PROSITE" id="PS50112"/>
    </source>
</evidence>
<evidence type="ECO:0000259" key="6">
    <source>
        <dbReference type="PROSITE" id="PS51371"/>
    </source>
</evidence>
<dbReference type="SMART" id="SM00086">
    <property type="entry name" value="PAC"/>
    <property type="match status" value="1"/>
</dbReference>
<geneLocation type="plasmid" evidence="7 8">
    <name>megaplasmid</name>
</geneLocation>
<feature type="domain" description="CBS" evidence="6">
    <location>
        <begin position="77"/>
        <end position="135"/>
    </location>
</feature>
<evidence type="ECO:0000259" key="5">
    <source>
        <dbReference type="PROSITE" id="PS50887"/>
    </source>
</evidence>
<dbReference type="SUPFAM" id="SSF55073">
    <property type="entry name" value="Nucleotide cyclase"/>
    <property type="match status" value="1"/>
</dbReference>
<dbReference type="Pfam" id="PF00990">
    <property type="entry name" value="GGDEF"/>
    <property type="match status" value="1"/>
</dbReference>
<dbReference type="NCBIfam" id="TIGR00229">
    <property type="entry name" value="sensory_box"/>
    <property type="match status" value="1"/>
</dbReference>
<feature type="domain" description="PAC" evidence="3">
    <location>
        <begin position="352"/>
        <end position="404"/>
    </location>
</feature>
<evidence type="ECO:0000313" key="7">
    <source>
        <dbReference type="EMBL" id="ABF12519.1"/>
    </source>
</evidence>
<dbReference type="GO" id="GO:0003824">
    <property type="term" value="F:catalytic activity"/>
    <property type="evidence" value="ECO:0007669"/>
    <property type="project" value="UniProtKB-ARBA"/>
</dbReference>
<feature type="domain" description="CBS" evidence="6">
    <location>
        <begin position="204"/>
        <end position="262"/>
    </location>
</feature>
<dbReference type="PROSITE" id="PS51371">
    <property type="entry name" value="CBS"/>
    <property type="match status" value="3"/>
</dbReference>